<dbReference type="PANTHER" id="PTHR46656:SF3">
    <property type="entry name" value="PUTATIVE-RELATED"/>
    <property type="match status" value="1"/>
</dbReference>
<keyword evidence="2" id="KW-0808">Transferase</keyword>
<dbReference type="EMBL" id="RBIE01000003">
    <property type="protein sequence ID" value="RKQ60623.1"/>
    <property type="molecule type" value="Genomic_DNA"/>
</dbReference>
<evidence type="ECO:0000313" key="2">
    <source>
        <dbReference type="EMBL" id="RKQ60623.1"/>
    </source>
</evidence>
<feature type="domain" description="Glycosyl transferase family 1" evidence="1">
    <location>
        <begin position="176"/>
        <end position="336"/>
    </location>
</feature>
<protein>
    <submittedName>
        <fullName evidence="2">Glycosyltransferase involved in cell wall biosynthesis</fullName>
    </submittedName>
</protein>
<proteinExistence type="predicted"/>
<dbReference type="Proteomes" id="UP000280881">
    <property type="component" value="Unassembled WGS sequence"/>
</dbReference>
<sequence>MIDIREIHQFHSGSAYGDAITNGMFFIQNLLRELGFRSEIYVQHIDERLRGKVKHYSEYKSSSENILFIHHSLGHDLDDWLLSLKENLILVYHNITPEKFFPKESPLYRYSIKGRQQLKLLKEICKAAIADSELNRQELISFGFSKDRVFTIPLLFDIKRLKEHPFNKKLFDEVVKYFNILFVGRIVENKKQDQLIDVLYFLKKLMDRSPKLILVGETTSKKYEEFVKSKVHKYNLQEDVVFTGKVTNEDLYTYYRASDVFLCLSEHEGFGVPIVESFAFDLPVIAYDSPKSNIRYTLNRGGILLKEKDPRKIAALISILSKNRALRREIIKTQREAIKFYENSYVISKFFRFLEWLELKLNREKKEKILESQKLIEKPKVQIEGPFDSSYSLALVNREMAKALDNHFPNKVALYSTEGYGDFEPNEEFLSGNPDVKRMWELGEKGVVADVVARNLYPPRVYDMKGLINIMNSYGWEESEFPKKYLKDFNRFLDALPVMSPYVKKIMIDNGISIPVFEVGIGVDHVLNVEPKEFSLKTKKKFKFLHISSGFPRKGLDVLLEAYTSAFTSKDDVVLIIKTFPNPHNNVEDLVGKYKSKPNCPEIELINEDLPYEYIVGLYRKSDCLVQPTRGEGFGLPMAEAMLLGIPVITTAYGGQSYFCNDENSWLIDFKFTKAKTHMNLFNSYWVEPSKEHLADLMQYIYKNRESKEVEEKIKKAKETLLRKFKWSDCSQRLINVINEVENLPVFLNKKVNVAWISTWNTRCGIASYSKFILDRFSEDLKVKIISNKVPSEEIINMQEEDNVTRVWKLGAKQEIYDILTEIDKEDIDTVFIQYNFGLIDINYLGKLIEELKLRNKNVFITLHSVKDVNKPDFKASLKWIVKELSKVDRIFVHSLHDLNYLKDIGLIQNVALFPHGVELRNLSEKRIGFFKKELGLEGKKIIASFGFLLPHKGIVELIEAFNLVKEHFRNSHLLLLNSLYPVPESKEYLETCRETIKRLGLEREVTLITDFLPEDDVRHILATADVVVYPYQHTQESSSSAVRYSLSLKKPVICTSLEIFDDVSDVVFFTKDTSYRSIAEKINSLLSKPEEVERKVKSIERWLECVSWDSLAERLENIIKYFKVYN</sequence>
<dbReference type="SUPFAM" id="SSF53756">
    <property type="entry name" value="UDP-Glycosyltransferase/glycogen phosphorylase"/>
    <property type="match status" value="3"/>
</dbReference>
<evidence type="ECO:0000313" key="3">
    <source>
        <dbReference type="Proteomes" id="UP000280881"/>
    </source>
</evidence>
<dbReference type="CDD" id="cd03801">
    <property type="entry name" value="GT4_PimA-like"/>
    <property type="match status" value="1"/>
</dbReference>
<reference evidence="2 3" key="1">
    <citation type="submission" date="2018-10" db="EMBL/GenBank/DDBJ databases">
        <title>Genomic Encyclopedia of Type Strains, Phase IV (KMG-IV): sequencing the most valuable type-strain genomes for metagenomic binning, comparative biology and taxonomic classification.</title>
        <authorList>
            <person name="Goeker M."/>
        </authorList>
    </citation>
    <scope>NUCLEOTIDE SEQUENCE [LARGE SCALE GENOMIC DNA]</scope>
    <source>
        <strain evidence="2 3">DSM 15521</strain>
    </source>
</reference>
<accession>A0A420W651</accession>
<dbReference type="Pfam" id="PF00534">
    <property type="entry name" value="Glycos_transf_1"/>
    <property type="match status" value="3"/>
</dbReference>
<gene>
    <name evidence="2" type="ORF">C7457_1447</name>
</gene>
<name>A0A420W651_9BACT</name>
<dbReference type="RefSeq" id="WP_245939614.1">
    <property type="nucleotide sequence ID" value="NZ_RBIE01000003.1"/>
</dbReference>
<feature type="domain" description="Glycosyl transferase family 1" evidence="1">
    <location>
        <begin position="534"/>
        <end position="704"/>
    </location>
</feature>
<keyword evidence="3" id="KW-1185">Reference proteome</keyword>
<comment type="caution">
    <text evidence="2">The sequence shown here is derived from an EMBL/GenBank/DDBJ whole genome shotgun (WGS) entry which is preliminary data.</text>
</comment>
<dbReference type="InterPro" id="IPR001296">
    <property type="entry name" value="Glyco_trans_1"/>
</dbReference>
<dbReference type="Gene3D" id="3.40.50.2000">
    <property type="entry name" value="Glycogen Phosphorylase B"/>
    <property type="match status" value="4"/>
</dbReference>
<organism evidence="2 3">
    <name type="scientific">Thermovibrio guaymasensis</name>
    <dbReference type="NCBI Taxonomy" id="240167"/>
    <lineage>
        <taxon>Bacteria</taxon>
        <taxon>Pseudomonadati</taxon>
        <taxon>Aquificota</taxon>
        <taxon>Aquificia</taxon>
        <taxon>Desulfurobacteriales</taxon>
        <taxon>Desulfurobacteriaceae</taxon>
        <taxon>Thermovibrio</taxon>
    </lineage>
</organism>
<dbReference type="GO" id="GO:0016757">
    <property type="term" value="F:glycosyltransferase activity"/>
    <property type="evidence" value="ECO:0007669"/>
    <property type="project" value="InterPro"/>
</dbReference>
<dbReference type="PANTHER" id="PTHR46656">
    <property type="entry name" value="PUTATIVE-RELATED"/>
    <property type="match status" value="1"/>
</dbReference>
<feature type="domain" description="Glycosyl transferase family 1" evidence="1">
    <location>
        <begin position="932"/>
        <end position="1096"/>
    </location>
</feature>
<dbReference type="AlphaFoldDB" id="A0A420W651"/>
<evidence type="ECO:0000259" key="1">
    <source>
        <dbReference type="Pfam" id="PF00534"/>
    </source>
</evidence>